<dbReference type="GO" id="GO:0016020">
    <property type="term" value="C:membrane"/>
    <property type="evidence" value="ECO:0007669"/>
    <property type="project" value="UniProtKB-SubCell"/>
</dbReference>
<keyword evidence="3" id="KW-0964">Secreted</keyword>
<dbReference type="EMBL" id="FNAH01000021">
    <property type="protein sequence ID" value="SDE99222.1"/>
    <property type="molecule type" value="Genomic_DNA"/>
</dbReference>
<gene>
    <name evidence="8" type="ORF">SAMN05421538_12110</name>
</gene>
<evidence type="ECO:0000256" key="7">
    <source>
        <dbReference type="ARBA" id="ARBA00023136"/>
    </source>
</evidence>
<evidence type="ECO:0000256" key="2">
    <source>
        <dbReference type="ARBA" id="ARBA00004613"/>
    </source>
</evidence>
<dbReference type="Pfam" id="PF00353">
    <property type="entry name" value="HemolysinCabind"/>
    <property type="match status" value="1"/>
</dbReference>
<dbReference type="PANTHER" id="PTHR38340">
    <property type="entry name" value="S-LAYER PROTEIN"/>
    <property type="match status" value="1"/>
</dbReference>
<dbReference type="SUPFAM" id="SSF51120">
    <property type="entry name" value="beta-Roll"/>
    <property type="match status" value="1"/>
</dbReference>
<dbReference type="PRINTS" id="PR01488">
    <property type="entry name" value="RTXTOXINA"/>
</dbReference>
<keyword evidence="9" id="KW-1185">Reference proteome</keyword>
<dbReference type="Gene3D" id="2.150.10.10">
    <property type="entry name" value="Serralysin-like metalloprotease, C-terminal"/>
    <property type="match status" value="1"/>
</dbReference>
<dbReference type="SUPFAM" id="SSF51445">
    <property type="entry name" value="(Trans)glycosidases"/>
    <property type="match status" value="1"/>
</dbReference>
<name>A0A1G7HFG7_9RHOB</name>
<reference evidence="8 9" key="1">
    <citation type="submission" date="2016-10" db="EMBL/GenBank/DDBJ databases">
        <authorList>
            <person name="de Groot N.N."/>
        </authorList>
    </citation>
    <scope>NUCLEOTIDE SEQUENCE [LARGE SCALE GENOMIC DNA]</scope>
    <source>
        <strain evidence="8 9">DSM 22220</strain>
    </source>
</reference>
<comment type="subcellular location">
    <subcellularLocation>
        <location evidence="1">Membrane</location>
    </subcellularLocation>
    <subcellularLocation>
        <location evidence="2">Secreted</location>
    </subcellularLocation>
</comment>
<organism evidence="8 9">
    <name type="scientific">Paracoccus isoporae</name>
    <dbReference type="NCBI Taxonomy" id="591205"/>
    <lineage>
        <taxon>Bacteria</taxon>
        <taxon>Pseudomonadati</taxon>
        <taxon>Pseudomonadota</taxon>
        <taxon>Alphaproteobacteria</taxon>
        <taxon>Rhodobacterales</taxon>
        <taxon>Paracoccaceae</taxon>
        <taxon>Paracoccus</taxon>
    </lineage>
</organism>
<proteinExistence type="predicted"/>
<dbReference type="Gene3D" id="3.20.20.80">
    <property type="entry name" value="Glycosidases"/>
    <property type="match status" value="1"/>
</dbReference>
<evidence type="ECO:0000256" key="1">
    <source>
        <dbReference type="ARBA" id="ARBA00004370"/>
    </source>
</evidence>
<dbReference type="InterPro" id="IPR001343">
    <property type="entry name" value="Hemolysn_Ca-bd"/>
</dbReference>
<keyword evidence="4" id="KW-0800">Toxin</keyword>
<keyword evidence="7" id="KW-0472">Membrane</keyword>
<evidence type="ECO:0008006" key="10">
    <source>
        <dbReference type="Google" id="ProtNLM"/>
    </source>
</evidence>
<dbReference type="PANTHER" id="PTHR38340:SF1">
    <property type="entry name" value="S-LAYER PROTEIN"/>
    <property type="match status" value="1"/>
</dbReference>
<sequence length="561" mass="60936">MSDEYVRKDHFGGNIILTNDSLKGSSSYRQMAREIQIHHFRYPGGTVTEKATWDNGGLDRIFGEPAEPGSPDYVVTIREALQFSVEKEAGLTVVVPTFQFFDQSTQSFDSAGFSEYLDALSQAMIEHPRAKIRMLEIGNEYWQRISAKEYGAIANEQIPLLKNFIQEMSEKISGWQQPDIGLQAGVQWRATQDASGIWQPVGVRESEEIAGMLTVDSRGLVSTVVQHSYPDATRKMQWQEDWALEPMRAYTTIEGFRSDLKFALTEYNVSPLTATGVHQAAVWIEQLSSRIASGVGEVHHWGMNYKWLSSKLYDAKLSPGETEEGTIITKATPTGQVFDIAEASLLGKRVISDSEASDQLTVGHGVTLTGFSDQAQKVIFAFNGSPQKSTISWEELQGGTHVTVHHLVDADSPVTAWFDESIPSSLPPGRIADARGDMKVLSGDAAPERIEVSPSEMVVLVLTKPGTPLVIEGAHNVTDPRTKMTDDHIVGGTSNDILRGHVGDDVIMGKDGNDLITAGKGADSVDGGTGHDVIFSGIGADTINAGPGADMVIAAGGDELW</sequence>
<dbReference type="InterPro" id="IPR017853">
    <property type="entry name" value="GH"/>
</dbReference>
<dbReference type="InterPro" id="IPR011049">
    <property type="entry name" value="Serralysin-like_metalloprot_C"/>
</dbReference>
<keyword evidence="6" id="KW-0843">Virulence</keyword>
<dbReference type="InterPro" id="IPR003995">
    <property type="entry name" value="RTX_toxin_determinant-A"/>
</dbReference>
<dbReference type="Proteomes" id="UP000199344">
    <property type="component" value="Unassembled WGS sequence"/>
</dbReference>
<dbReference type="AlphaFoldDB" id="A0A1G7HFG7"/>
<dbReference type="GO" id="GO:0090729">
    <property type="term" value="F:toxin activity"/>
    <property type="evidence" value="ECO:0007669"/>
    <property type="project" value="UniProtKB-KW"/>
</dbReference>
<accession>A0A1G7HFG7</accession>
<evidence type="ECO:0000256" key="4">
    <source>
        <dbReference type="ARBA" id="ARBA00022656"/>
    </source>
</evidence>
<dbReference type="OrthoDB" id="5242885at2"/>
<keyword evidence="5" id="KW-0677">Repeat</keyword>
<evidence type="ECO:0000256" key="5">
    <source>
        <dbReference type="ARBA" id="ARBA00022737"/>
    </source>
</evidence>
<evidence type="ECO:0000313" key="8">
    <source>
        <dbReference type="EMBL" id="SDE99222.1"/>
    </source>
</evidence>
<dbReference type="GO" id="GO:0005576">
    <property type="term" value="C:extracellular region"/>
    <property type="evidence" value="ECO:0007669"/>
    <property type="project" value="UniProtKB-SubCell"/>
</dbReference>
<dbReference type="InterPro" id="IPR050557">
    <property type="entry name" value="RTX_toxin/Mannuronan_C5-epim"/>
</dbReference>
<evidence type="ECO:0000313" key="9">
    <source>
        <dbReference type="Proteomes" id="UP000199344"/>
    </source>
</evidence>
<protein>
    <recommendedName>
        <fullName evidence="10">Hemolysin-type calcium-binding repeat-containing protein</fullName>
    </recommendedName>
</protein>
<evidence type="ECO:0000256" key="3">
    <source>
        <dbReference type="ARBA" id="ARBA00022525"/>
    </source>
</evidence>
<evidence type="ECO:0000256" key="6">
    <source>
        <dbReference type="ARBA" id="ARBA00023026"/>
    </source>
</evidence>
<dbReference type="GO" id="GO:0005509">
    <property type="term" value="F:calcium ion binding"/>
    <property type="evidence" value="ECO:0007669"/>
    <property type="project" value="InterPro"/>
</dbReference>
<dbReference type="RefSeq" id="WP_090525708.1">
    <property type="nucleotide sequence ID" value="NZ_FNAH01000021.1"/>
</dbReference>
<dbReference type="STRING" id="591205.SAMN05421538_12110"/>